<name>A0ABN2LWW8_9MICO</name>
<evidence type="ECO:0000256" key="1">
    <source>
        <dbReference type="SAM" id="MobiDB-lite"/>
    </source>
</evidence>
<proteinExistence type="predicted"/>
<sequence>MAAWRVDIPGAVKKEYRVCATDVGHALTVVVTATFNGLQPGTATSAPVQPTKRSTQR</sequence>
<dbReference type="Proteomes" id="UP001500002">
    <property type="component" value="Unassembled WGS sequence"/>
</dbReference>
<gene>
    <name evidence="2" type="ORF">GCM10009749_05220</name>
</gene>
<keyword evidence="3" id="KW-1185">Reference proteome</keyword>
<evidence type="ECO:0000313" key="2">
    <source>
        <dbReference type="EMBL" id="GAA1800331.1"/>
    </source>
</evidence>
<dbReference type="Gene3D" id="2.60.40.2700">
    <property type="match status" value="1"/>
</dbReference>
<reference evidence="2 3" key="1">
    <citation type="journal article" date="2019" name="Int. J. Syst. Evol. Microbiol.">
        <title>The Global Catalogue of Microorganisms (GCM) 10K type strain sequencing project: providing services to taxonomists for standard genome sequencing and annotation.</title>
        <authorList>
            <consortium name="The Broad Institute Genomics Platform"/>
            <consortium name="The Broad Institute Genome Sequencing Center for Infectious Disease"/>
            <person name="Wu L."/>
            <person name="Ma J."/>
        </authorList>
    </citation>
    <scope>NUCLEOTIDE SEQUENCE [LARGE SCALE GENOMIC DNA]</scope>
    <source>
        <strain evidence="2 3">JCM 14322</strain>
    </source>
</reference>
<organism evidence="2 3">
    <name type="scientific">Agromyces neolithicus</name>
    <dbReference type="NCBI Taxonomy" id="269420"/>
    <lineage>
        <taxon>Bacteria</taxon>
        <taxon>Bacillati</taxon>
        <taxon>Actinomycetota</taxon>
        <taxon>Actinomycetes</taxon>
        <taxon>Micrococcales</taxon>
        <taxon>Microbacteriaceae</taxon>
        <taxon>Agromyces</taxon>
    </lineage>
</organism>
<evidence type="ECO:0000313" key="3">
    <source>
        <dbReference type="Proteomes" id="UP001500002"/>
    </source>
</evidence>
<protein>
    <submittedName>
        <fullName evidence="2">Uncharacterized protein</fullName>
    </submittedName>
</protein>
<dbReference type="EMBL" id="BAAANJ010000001">
    <property type="protein sequence ID" value="GAA1800331.1"/>
    <property type="molecule type" value="Genomic_DNA"/>
</dbReference>
<dbReference type="RefSeq" id="WP_344293080.1">
    <property type="nucleotide sequence ID" value="NZ_BAAANJ010000001.1"/>
</dbReference>
<feature type="region of interest" description="Disordered" evidence="1">
    <location>
        <begin position="38"/>
        <end position="57"/>
    </location>
</feature>
<comment type="caution">
    <text evidence="2">The sequence shown here is derived from an EMBL/GenBank/DDBJ whole genome shotgun (WGS) entry which is preliminary data.</text>
</comment>
<accession>A0ABN2LWW8</accession>